<dbReference type="SUPFAM" id="SSF50022">
    <property type="entry name" value="ISP domain"/>
    <property type="match status" value="1"/>
</dbReference>
<evidence type="ECO:0000256" key="4">
    <source>
        <dbReference type="ARBA" id="ARBA00023002"/>
    </source>
</evidence>
<evidence type="ECO:0000256" key="3">
    <source>
        <dbReference type="ARBA" id="ARBA00022723"/>
    </source>
</evidence>
<evidence type="ECO:0000256" key="6">
    <source>
        <dbReference type="ARBA" id="ARBA00023014"/>
    </source>
</evidence>
<keyword evidence="4 8" id="KW-0560">Oxidoreductase</keyword>
<organism evidence="8 9">
    <name type="scientific">Lysobacter yangpyeongensis</name>
    <dbReference type="NCBI Taxonomy" id="346182"/>
    <lineage>
        <taxon>Bacteria</taxon>
        <taxon>Pseudomonadati</taxon>
        <taxon>Pseudomonadota</taxon>
        <taxon>Gammaproteobacteria</taxon>
        <taxon>Lysobacterales</taxon>
        <taxon>Lysobacteraceae</taxon>
        <taxon>Lysobacter</taxon>
    </lineage>
</organism>
<dbReference type="SUPFAM" id="SSF55961">
    <property type="entry name" value="Bet v1-like"/>
    <property type="match status" value="1"/>
</dbReference>
<dbReference type="EC" id="1.14.13.-" evidence="8"/>
<dbReference type="InterPro" id="IPR017941">
    <property type="entry name" value="Rieske_2Fe-2S"/>
</dbReference>
<dbReference type="CDD" id="cd03469">
    <property type="entry name" value="Rieske_RO_Alpha_N"/>
    <property type="match status" value="1"/>
</dbReference>
<feature type="domain" description="Rieske" evidence="7">
    <location>
        <begin position="54"/>
        <end position="161"/>
    </location>
</feature>
<dbReference type="PRINTS" id="PR00090">
    <property type="entry name" value="RNGDIOXGNASE"/>
</dbReference>
<dbReference type="PROSITE" id="PS51296">
    <property type="entry name" value="RIESKE"/>
    <property type="match status" value="1"/>
</dbReference>
<evidence type="ECO:0000256" key="5">
    <source>
        <dbReference type="ARBA" id="ARBA00023004"/>
    </source>
</evidence>
<keyword evidence="2" id="KW-0001">2Fe-2S</keyword>
<dbReference type="EMBL" id="JBHSNM010000002">
    <property type="protein sequence ID" value="MFC5569843.1"/>
    <property type="molecule type" value="Genomic_DNA"/>
</dbReference>
<reference evidence="9" key="1">
    <citation type="journal article" date="2019" name="Int. J. Syst. Evol. Microbiol.">
        <title>The Global Catalogue of Microorganisms (GCM) 10K type strain sequencing project: providing services to taxonomists for standard genome sequencing and annotation.</title>
        <authorList>
            <consortium name="The Broad Institute Genomics Platform"/>
            <consortium name="The Broad Institute Genome Sequencing Center for Infectious Disease"/>
            <person name="Wu L."/>
            <person name="Ma J."/>
        </authorList>
    </citation>
    <scope>NUCLEOTIDE SEQUENCE [LARGE SCALE GENOMIC DNA]</scope>
    <source>
        <strain evidence="9">KACC 11407</strain>
    </source>
</reference>
<dbReference type="InterPro" id="IPR015879">
    <property type="entry name" value="Ring_hydroxy_dOase_asu_C_dom"/>
</dbReference>
<dbReference type="Pfam" id="PF00848">
    <property type="entry name" value="Ring_hydroxyl_A"/>
    <property type="match status" value="1"/>
</dbReference>
<proteinExistence type="predicted"/>
<gene>
    <name evidence="8" type="ORF">ACFPN1_07190</name>
</gene>
<evidence type="ECO:0000259" key="7">
    <source>
        <dbReference type="PROSITE" id="PS51296"/>
    </source>
</evidence>
<keyword evidence="5" id="KW-0408">Iron</keyword>
<sequence>MTAFVPDVEDSQQQLQRAVSAQLQQPDAGLPRYFYRSEVTYQQELNNVFFRSWLYAGHVSQIPDKGDYFLYEIAEESVIVVRGEDDTVRALINSCRHRGSRVCEASSGHCRTFVCPYHGWVYNADGSLRAARHMEAMPEFRREDHGLKQARVAVRFGLIFINFDPDAYDFNESLKQVDAQMAPYHLDQAKIAHRETYPVDANWKIALGNYLECYHCDTAHRAYSKIHTFKEREHVAAPLNRAMWARAERETGIPDIEKALYRMFREAPGFGACVYTSRYALFDGCKTGSRDGAPLAPLMGDFKGYDGGAGDYQFGPLTYMLNYPDHCILFRYVPRGIDRTDMEIVWFVAGDAREGVDYDREELIWLWHVTTLEDKRIMTLNAAGVNSQFFEPGPQHPEFEDTPKRFLDWYLHALAGDFSVVPPTVRAHRVSSCEMVGKVEKAGTGNGE</sequence>
<accession>A0ABW0SL62</accession>
<keyword evidence="6" id="KW-0411">Iron-sulfur</keyword>
<dbReference type="InterPro" id="IPR036922">
    <property type="entry name" value="Rieske_2Fe-2S_sf"/>
</dbReference>
<protein>
    <submittedName>
        <fullName evidence="8">Aromatic ring-hydroxylating dioxygenase subunit alpha</fullName>
        <ecNumber evidence="8">1.14.13.-</ecNumber>
    </submittedName>
</protein>
<dbReference type="PANTHER" id="PTHR43756">
    <property type="entry name" value="CHOLINE MONOOXYGENASE, CHLOROPLASTIC"/>
    <property type="match status" value="1"/>
</dbReference>
<dbReference type="Gene3D" id="3.90.380.10">
    <property type="entry name" value="Naphthalene 1,2-dioxygenase Alpha Subunit, Chain A, domain 1"/>
    <property type="match status" value="1"/>
</dbReference>
<comment type="cofactor">
    <cofactor evidence="1">
        <name>Fe cation</name>
        <dbReference type="ChEBI" id="CHEBI:24875"/>
    </cofactor>
</comment>
<dbReference type="RefSeq" id="WP_386754164.1">
    <property type="nucleotide sequence ID" value="NZ_JBHSNM010000002.1"/>
</dbReference>
<keyword evidence="9" id="KW-1185">Reference proteome</keyword>
<dbReference type="PANTHER" id="PTHR43756:SF5">
    <property type="entry name" value="CHOLINE MONOOXYGENASE, CHLOROPLASTIC"/>
    <property type="match status" value="1"/>
</dbReference>
<name>A0ABW0SL62_9GAMM</name>
<evidence type="ECO:0000313" key="8">
    <source>
        <dbReference type="EMBL" id="MFC5569843.1"/>
    </source>
</evidence>
<keyword evidence="3" id="KW-0479">Metal-binding</keyword>
<evidence type="ECO:0000313" key="9">
    <source>
        <dbReference type="Proteomes" id="UP001596036"/>
    </source>
</evidence>
<dbReference type="GO" id="GO:0051213">
    <property type="term" value="F:dioxygenase activity"/>
    <property type="evidence" value="ECO:0007669"/>
    <property type="project" value="UniProtKB-KW"/>
</dbReference>
<evidence type="ECO:0000256" key="2">
    <source>
        <dbReference type="ARBA" id="ARBA00022714"/>
    </source>
</evidence>
<dbReference type="InterPro" id="IPR001663">
    <property type="entry name" value="Rng_hydr_dOase-A"/>
</dbReference>
<dbReference type="Gene3D" id="2.102.10.10">
    <property type="entry name" value="Rieske [2Fe-2S] iron-sulphur domain"/>
    <property type="match status" value="1"/>
</dbReference>
<dbReference type="Proteomes" id="UP001596036">
    <property type="component" value="Unassembled WGS sequence"/>
</dbReference>
<dbReference type="Pfam" id="PF00355">
    <property type="entry name" value="Rieske"/>
    <property type="match status" value="1"/>
</dbReference>
<comment type="caution">
    <text evidence="8">The sequence shown here is derived from an EMBL/GenBank/DDBJ whole genome shotgun (WGS) entry which is preliminary data.</text>
</comment>
<evidence type="ECO:0000256" key="1">
    <source>
        <dbReference type="ARBA" id="ARBA00001962"/>
    </source>
</evidence>
<keyword evidence="8" id="KW-0223">Dioxygenase</keyword>